<evidence type="ECO:0000256" key="6">
    <source>
        <dbReference type="ARBA" id="ARBA00022840"/>
    </source>
</evidence>
<dbReference type="Gene3D" id="3.40.50.300">
    <property type="entry name" value="P-loop containing nucleotide triphosphate hydrolases"/>
    <property type="match status" value="1"/>
</dbReference>
<keyword evidence="14" id="KW-1185">Reference proteome</keyword>
<gene>
    <name evidence="12" type="primary">yheI</name>
    <name evidence="12" type="ORF">CPRO_11450</name>
    <name evidence="13" type="ORF">SAMN02745151_02730</name>
</gene>
<dbReference type="CDD" id="cd18548">
    <property type="entry name" value="ABC_6TM_Tm287_like"/>
    <property type="match status" value="1"/>
</dbReference>
<keyword evidence="8 9" id="KW-0472">Membrane</keyword>
<evidence type="ECO:0000256" key="4">
    <source>
        <dbReference type="ARBA" id="ARBA00022692"/>
    </source>
</evidence>
<reference evidence="14" key="2">
    <citation type="submission" date="2016-01" db="EMBL/GenBank/DDBJ databases">
        <authorList>
            <person name="Poehlein A."/>
            <person name="Schlien K."/>
            <person name="Gottschalk G."/>
            <person name="Buckel W."/>
            <person name="Daniel R."/>
        </authorList>
    </citation>
    <scope>NUCLEOTIDE SEQUENCE [LARGE SCALE GENOMIC DNA]</scope>
    <source>
        <strain evidence="14">X2</strain>
    </source>
</reference>
<evidence type="ECO:0000256" key="9">
    <source>
        <dbReference type="SAM" id="Phobius"/>
    </source>
</evidence>
<dbReference type="GO" id="GO:0015421">
    <property type="term" value="F:ABC-type oligopeptide transporter activity"/>
    <property type="evidence" value="ECO:0007669"/>
    <property type="project" value="TreeGrafter"/>
</dbReference>
<dbReference type="InterPro" id="IPR036640">
    <property type="entry name" value="ABC1_TM_sf"/>
</dbReference>
<feature type="domain" description="ABC transporter" evidence="10">
    <location>
        <begin position="334"/>
        <end position="568"/>
    </location>
</feature>
<keyword evidence="7 9" id="KW-1133">Transmembrane helix</keyword>
<dbReference type="Proteomes" id="UP000068026">
    <property type="component" value="Chromosome"/>
</dbReference>
<dbReference type="EMBL" id="FQUA01000016">
    <property type="protein sequence ID" value="SHF08569.1"/>
    <property type="molecule type" value="Genomic_DNA"/>
</dbReference>
<dbReference type="GO" id="GO:0005886">
    <property type="term" value="C:plasma membrane"/>
    <property type="evidence" value="ECO:0007669"/>
    <property type="project" value="UniProtKB-SubCell"/>
</dbReference>
<dbReference type="Pfam" id="PF00005">
    <property type="entry name" value="ABC_tran"/>
    <property type="match status" value="1"/>
</dbReference>
<dbReference type="GO" id="GO:0016887">
    <property type="term" value="F:ATP hydrolysis activity"/>
    <property type="evidence" value="ECO:0007669"/>
    <property type="project" value="InterPro"/>
</dbReference>
<dbReference type="AlphaFoldDB" id="A0A0X1U726"/>
<feature type="transmembrane region" description="Helical" evidence="9">
    <location>
        <begin position="235"/>
        <end position="258"/>
    </location>
</feature>
<evidence type="ECO:0000313" key="13">
    <source>
        <dbReference type="EMBL" id="SHF08569.1"/>
    </source>
</evidence>
<dbReference type="InterPro" id="IPR011527">
    <property type="entry name" value="ABC1_TM_dom"/>
</dbReference>
<dbReference type="KEGG" id="cpro:CPRO_11450"/>
<dbReference type="OrthoDB" id="9762778at2"/>
<feature type="domain" description="ABC transmembrane type-1" evidence="11">
    <location>
        <begin position="16"/>
        <end position="298"/>
    </location>
</feature>
<feature type="transmembrane region" description="Helical" evidence="9">
    <location>
        <begin position="12"/>
        <end position="32"/>
    </location>
</feature>
<evidence type="ECO:0000256" key="7">
    <source>
        <dbReference type="ARBA" id="ARBA00022989"/>
    </source>
</evidence>
<dbReference type="PROSITE" id="PS50929">
    <property type="entry name" value="ABC_TM1F"/>
    <property type="match status" value="1"/>
</dbReference>
<dbReference type="PROSITE" id="PS00211">
    <property type="entry name" value="ABC_TRANSPORTER_1"/>
    <property type="match status" value="1"/>
</dbReference>
<dbReference type="SUPFAM" id="SSF90123">
    <property type="entry name" value="ABC transporter transmembrane region"/>
    <property type="match status" value="1"/>
</dbReference>
<keyword evidence="5" id="KW-0547">Nucleotide-binding</keyword>
<dbReference type="Gene3D" id="1.20.1560.10">
    <property type="entry name" value="ABC transporter type 1, transmembrane domain"/>
    <property type="match status" value="1"/>
</dbReference>
<feature type="transmembrane region" description="Helical" evidence="9">
    <location>
        <begin position="52"/>
        <end position="76"/>
    </location>
</feature>
<evidence type="ECO:0000259" key="11">
    <source>
        <dbReference type="PROSITE" id="PS50929"/>
    </source>
</evidence>
<name>A0A0X1U726_ANAPI</name>
<evidence type="ECO:0000256" key="5">
    <source>
        <dbReference type="ARBA" id="ARBA00022741"/>
    </source>
</evidence>
<evidence type="ECO:0000313" key="15">
    <source>
        <dbReference type="Proteomes" id="UP000184204"/>
    </source>
</evidence>
<dbReference type="Pfam" id="PF00664">
    <property type="entry name" value="ABC_membrane"/>
    <property type="match status" value="1"/>
</dbReference>
<sequence length="577" mass="63719">MKLIFEFMKPYRRLMVFVLIVMMLDVAGGLLIPTITADIINHGIGGGSLTYILQQGLFMIAVSLLTSFGALAGSYLGASLSAKLGRDIRNALYDKTLSFSASDMERFGTGSMITRTLSDVNIVQQSVIMVVQMILPVPVVCILGIVMAFRIDVMMGWILTGVTLAILFMAFCVIKKAAPLFQRLQRFLDRMNIVIRENITGVRVIRAFNKELFEEKRMSRVFGDYREVSVKVNRLFAGLESTALLVINLVIVGILYVGGNRTGAGFMKIGDIIALSEYAILILFYLIMAQMVMVMLPRALICIGRIQDVLDLEPEIKDGNYSEQPIKTEGTDVIRFENVSFCFSDAGENTLSELNFICKRGQTTAIIGSTGSGKSTIAKLILRFHDVSKGAIKLNEMNIRDMEQSHLREHISYVPQKAWLFSGTIANNLLYGNKDASEEEMQHILSVAQADFVTELSGGLLAHVAQGGINFSGGQKQRLSIARALMKKADLYIFDDSFSALDFKTDAALRKALKNQTKHSAVLIIAQRISTIMNADQIIVLENGKIVGIGTHQSLMEECPVYQDIAKSQMKGEVARG</sequence>
<reference evidence="15" key="4">
    <citation type="submission" date="2016-11" db="EMBL/GenBank/DDBJ databases">
        <authorList>
            <person name="Jaros S."/>
            <person name="Januszkiewicz K."/>
            <person name="Wedrychowicz H."/>
        </authorList>
    </citation>
    <scope>NUCLEOTIDE SEQUENCE [LARGE SCALE GENOMIC DNA]</scope>
    <source>
        <strain evidence="15">DSM 1682</strain>
    </source>
</reference>
<dbReference type="InterPro" id="IPR027417">
    <property type="entry name" value="P-loop_NTPase"/>
</dbReference>
<evidence type="ECO:0000256" key="2">
    <source>
        <dbReference type="ARBA" id="ARBA00022448"/>
    </source>
</evidence>
<dbReference type="EMBL" id="CP014223">
    <property type="protein sequence ID" value="AMJ40740.1"/>
    <property type="molecule type" value="Genomic_DNA"/>
</dbReference>
<dbReference type="InterPro" id="IPR003439">
    <property type="entry name" value="ABC_transporter-like_ATP-bd"/>
</dbReference>
<evidence type="ECO:0000313" key="14">
    <source>
        <dbReference type="Proteomes" id="UP000068026"/>
    </source>
</evidence>
<feature type="transmembrane region" description="Helical" evidence="9">
    <location>
        <begin position="127"/>
        <end position="149"/>
    </location>
</feature>
<feature type="transmembrane region" description="Helical" evidence="9">
    <location>
        <begin position="278"/>
        <end position="296"/>
    </location>
</feature>
<feature type="transmembrane region" description="Helical" evidence="9">
    <location>
        <begin position="155"/>
        <end position="174"/>
    </location>
</feature>
<reference evidence="12 14" key="1">
    <citation type="journal article" date="2016" name="Genome Announc.">
        <title>Complete Genome Sequence of the Amino Acid-Fermenting Clostridium propionicum X2 (DSM 1682).</title>
        <authorList>
            <person name="Poehlein A."/>
            <person name="Schlien K."/>
            <person name="Chowdhury N.P."/>
            <person name="Gottschalk G."/>
            <person name="Buckel W."/>
            <person name="Daniel R."/>
        </authorList>
    </citation>
    <scope>NUCLEOTIDE SEQUENCE [LARGE SCALE GENOMIC DNA]</scope>
    <source>
        <strain evidence="12 14">X2</strain>
    </source>
</reference>
<dbReference type="EC" id="3.6.3.-" evidence="12"/>
<dbReference type="RefSeq" id="WP_066048857.1">
    <property type="nucleotide sequence ID" value="NZ_CP014223.1"/>
</dbReference>
<protein>
    <submittedName>
        <fullName evidence="13">ATP-binding cassette, subfamily B</fullName>
    </submittedName>
    <submittedName>
        <fullName evidence="12">Multidrug resistance ABC transporter ATP-binding/permease protein YheI</fullName>
        <ecNumber evidence="12">3.6.3.-</ecNumber>
    </submittedName>
</protein>
<proteinExistence type="predicted"/>
<dbReference type="FunFam" id="3.40.50.300:FF:000854">
    <property type="entry name" value="Multidrug ABC transporter ATP-binding protein"/>
    <property type="match status" value="1"/>
</dbReference>
<evidence type="ECO:0000313" key="12">
    <source>
        <dbReference type="EMBL" id="AMJ40740.1"/>
    </source>
</evidence>
<accession>A0A0X1U726</accession>
<keyword evidence="4 9" id="KW-0812">Transmembrane</keyword>
<dbReference type="SMART" id="SM00382">
    <property type="entry name" value="AAA"/>
    <property type="match status" value="1"/>
</dbReference>
<evidence type="ECO:0000256" key="1">
    <source>
        <dbReference type="ARBA" id="ARBA00004651"/>
    </source>
</evidence>
<dbReference type="InterPro" id="IPR017871">
    <property type="entry name" value="ABC_transporter-like_CS"/>
</dbReference>
<evidence type="ECO:0000259" key="10">
    <source>
        <dbReference type="PROSITE" id="PS50893"/>
    </source>
</evidence>
<comment type="subcellular location">
    <subcellularLocation>
        <location evidence="1">Cell membrane</location>
        <topology evidence="1">Multi-pass membrane protein</topology>
    </subcellularLocation>
</comment>
<dbReference type="InterPro" id="IPR003593">
    <property type="entry name" value="AAA+_ATPase"/>
</dbReference>
<dbReference type="SUPFAM" id="SSF52540">
    <property type="entry name" value="P-loop containing nucleoside triphosphate hydrolases"/>
    <property type="match status" value="1"/>
</dbReference>
<keyword evidence="2" id="KW-0813">Transport</keyword>
<organism evidence="13 15">
    <name type="scientific">Anaerotignum propionicum DSM 1682</name>
    <dbReference type="NCBI Taxonomy" id="991789"/>
    <lineage>
        <taxon>Bacteria</taxon>
        <taxon>Bacillati</taxon>
        <taxon>Bacillota</taxon>
        <taxon>Clostridia</taxon>
        <taxon>Lachnospirales</taxon>
        <taxon>Anaerotignaceae</taxon>
        <taxon>Anaerotignum</taxon>
    </lineage>
</organism>
<keyword evidence="6 13" id="KW-0067">ATP-binding</keyword>
<reference evidence="13" key="3">
    <citation type="submission" date="2016-11" db="EMBL/GenBank/DDBJ databases">
        <authorList>
            <person name="Varghese N."/>
            <person name="Submissions S."/>
        </authorList>
    </citation>
    <scope>NUCLEOTIDE SEQUENCE</scope>
    <source>
        <strain evidence="13">DSM 1682</strain>
    </source>
</reference>
<dbReference type="PANTHER" id="PTHR43394:SF1">
    <property type="entry name" value="ATP-BINDING CASSETTE SUB-FAMILY B MEMBER 10, MITOCHONDRIAL"/>
    <property type="match status" value="1"/>
</dbReference>
<dbReference type="PROSITE" id="PS50893">
    <property type="entry name" value="ABC_TRANSPORTER_2"/>
    <property type="match status" value="1"/>
</dbReference>
<evidence type="ECO:0000256" key="3">
    <source>
        <dbReference type="ARBA" id="ARBA00022475"/>
    </source>
</evidence>
<dbReference type="Proteomes" id="UP000184204">
    <property type="component" value="Unassembled WGS sequence"/>
</dbReference>
<dbReference type="InterPro" id="IPR039421">
    <property type="entry name" value="Type_1_exporter"/>
</dbReference>
<keyword evidence="3" id="KW-1003">Cell membrane</keyword>
<evidence type="ECO:0000256" key="8">
    <source>
        <dbReference type="ARBA" id="ARBA00023136"/>
    </source>
</evidence>
<dbReference type="PANTHER" id="PTHR43394">
    <property type="entry name" value="ATP-DEPENDENT PERMEASE MDL1, MITOCHONDRIAL"/>
    <property type="match status" value="1"/>
</dbReference>
<keyword evidence="12" id="KW-0378">Hydrolase</keyword>
<dbReference type="GO" id="GO:0005524">
    <property type="term" value="F:ATP binding"/>
    <property type="evidence" value="ECO:0007669"/>
    <property type="project" value="UniProtKB-KW"/>
</dbReference>